<dbReference type="Gene3D" id="3.40.50.300">
    <property type="entry name" value="P-loop containing nucleotide triphosphate hydrolases"/>
    <property type="match status" value="1"/>
</dbReference>
<proteinExistence type="predicted"/>
<evidence type="ECO:0000313" key="7">
    <source>
        <dbReference type="EMBL" id="GEQ20302.1"/>
    </source>
</evidence>
<dbReference type="SUPFAM" id="SSF52540">
    <property type="entry name" value="P-loop containing nucleoside triphosphate hydrolases"/>
    <property type="match status" value="1"/>
</dbReference>
<protein>
    <recommendedName>
        <fullName evidence="6">Dynamin N-terminal domain-containing protein</fullName>
    </recommendedName>
</protein>
<comment type="caution">
    <text evidence="7">The sequence shown here is derived from an EMBL/GenBank/DDBJ whole genome shotgun (WGS) entry which is preliminary data.</text>
</comment>
<dbReference type="PANTHER" id="PTHR10465">
    <property type="entry name" value="TRANSMEMBRANE GTPASE FZO1"/>
    <property type="match status" value="1"/>
</dbReference>
<feature type="domain" description="Dynamin N-terminal" evidence="6">
    <location>
        <begin position="44"/>
        <end position="184"/>
    </location>
</feature>
<evidence type="ECO:0000256" key="3">
    <source>
        <dbReference type="ARBA" id="ARBA00022801"/>
    </source>
</evidence>
<gene>
    <name evidence="7" type="ORF">CBU02nite_08080</name>
</gene>
<evidence type="ECO:0000256" key="2">
    <source>
        <dbReference type="ARBA" id="ARBA00022741"/>
    </source>
</evidence>
<dbReference type="GO" id="GO:0005525">
    <property type="term" value="F:GTP binding"/>
    <property type="evidence" value="ECO:0007669"/>
    <property type="project" value="UniProtKB-KW"/>
</dbReference>
<dbReference type="RefSeq" id="WP_146868002.1">
    <property type="nucleotide sequence ID" value="NZ_BKBC01000007.1"/>
</dbReference>
<evidence type="ECO:0000313" key="8">
    <source>
        <dbReference type="Proteomes" id="UP000321089"/>
    </source>
</evidence>
<dbReference type="Pfam" id="PF00350">
    <property type="entry name" value="Dynamin_N"/>
    <property type="match status" value="1"/>
</dbReference>
<dbReference type="Proteomes" id="UP000321089">
    <property type="component" value="Unassembled WGS sequence"/>
</dbReference>
<dbReference type="InterPro" id="IPR027417">
    <property type="entry name" value="P-loop_NTPase"/>
</dbReference>
<sequence>MNIFDNCIKRQEKIDSIVETLGIKDIIDKNSLVKERVVNPSHYVVMLGETSSGKSALINSILEKKIMIESVKPTTGVVAEVVVSDEEDIWSKVGKDGSITELEKDEFDKLVVNPTSDIHRLRYKGRSKEDKFAGIRLFDTPGYGSLVDYHEDILREFIPEGDFIVYVVSYRVGLNDDDYQFLKYVGEIISDKVEVILAINMCPKDTTEDNKRITEIRKNINECIHRDVETFLIESSSEKNPDAQKLWNYIYERVNNPEKIEELGEALKNYQDYVLGECEIKVNSKIASIESAQNDLNERKKLTKEFFECKEEITAILERGFTKTKVKSVRLIDKAAATIKEDVRKYVEDETKWTKREETYSFMQHYYVPKLTTEETEHILSYIEDEIILLDKAMKEILNKTATVLEDKVKVNIPCYSEVMEGILKKHIGDAMKQAAGEMFRSFDSKKKGNKDSSRTNFKRLESTDTEYDINNKGLAKLIKAIRATSLKGITHYLSVFTDSIIYLYDTLTWQNKIQEISMEAIDNWAQDVEGAVRKYIDEFKETNRREIMSLFDELTQEFSEDETDDVIEDIDHETLIKLKREIDFILHKCLFASI</sequence>
<dbReference type="InterPro" id="IPR027094">
    <property type="entry name" value="Mitofusin_fam"/>
</dbReference>
<evidence type="ECO:0000259" key="6">
    <source>
        <dbReference type="Pfam" id="PF00350"/>
    </source>
</evidence>
<name>A0A512TJ57_CLOBU</name>
<keyword evidence="3" id="KW-0378">Hydrolase</keyword>
<dbReference type="EMBL" id="BKBC01000007">
    <property type="protein sequence ID" value="GEQ20302.1"/>
    <property type="molecule type" value="Genomic_DNA"/>
</dbReference>
<dbReference type="InterPro" id="IPR045063">
    <property type="entry name" value="Dynamin_N"/>
</dbReference>
<dbReference type="GO" id="GO:0016020">
    <property type="term" value="C:membrane"/>
    <property type="evidence" value="ECO:0007669"/>
    <property type="project" value="UniProtKB-SubCell"/>
</dbReference>
<evidence type="ECO:0000256" key="4">
    <source>
        <dbReference type="ARBA" id="ARBA00023134"/>
    </source>
</evidence>
<keyword evidence="4" id="KW-0342">GTP-binding</keyword>
<dbReference type="PANTHER" id="PTHR10465:SF0">
    <property type="entry name" value="SARCALUMENIN"/>
    <property type="match status" value="1"/>
</dbReference>
<comment type="subcellular location">
    <subcellularLocation>
        <location evidence="1">Membrane</location>
    </subcellularLocation>
</comment>
<dbReference type="GO" id="GO:0003924">
    <property type="term" value="F:GTPase activity"/>
    <property type="evidence" value="ECO:0007669"/>
    <property type="project" value="InterPro"/>
</dbReference>
<reference evidence="7 8" key="1">
    <citation type="submission" date="2019-07" db="EMBL/GenBank/DDBJ databases">
        <title>Whole genome shotgun sequence of Clostridium butyricum NBRC 3858.</title>
        <authorList>
            <person name="Hosoyama A."/>
            <person name="Uohara A."/>
            <person name="Ohji S."/>
            <person name="Ichikawa N."/>
        </authorList>
    </citation>
    <scope>NUCLEOTIDE SEQUENCE [LARGE SCALE GENOMIC DNA]</scope>
    <source>
        <strain evidence="7 8">NBRC 3858</strain>
    </source>
</reference>
<keyword evidence="5" id="KW-0472">Membrane</keyword>
<organism evidence="7 8">
    <name type="scientific">Clostridium butyricum</name>
    <dbReference type="NCBI Taxonomy" id="1492"/>
    <lineage>
        <taxon>Bacteria</taxon>
        <taxon>Bacillati</taxon>
        <taxon>Bacillota</taxon>
        <taxon>Clostridia</taxon>
        <taxon>Eubacteriales</taxon>
        <taxon>Clostridiaceae</taxon>
        <taxon>Clostridium</taxon>
    </lineage>
</organism>
<accession>A0A512TJ57</accession>
<evidence type="ECO:0000256" key="1">
    <source>
        <dbReference type="ARBA" id="ARBA00004370"/>
    </source>
</evidence>
<dbReference type="AlphaFoldDB" id="A0A512TJ57"/>
<evidence type="ECO:0000256" key="5">
    <source>
        <dbReference type="ARBA" id="ARBA00023136"/>
    </source>
</evidence>
<keyword evidence="2" id="KW-0547">Nucleotide-binding</keyword>